<dbReference type="InterPro" id="IPR007751">
    <property type="entry name" value="DUF676_lipase-like"/>
</dbReference>
<dbReference type="Proteomes" id="UP000654075">
    <property type="component" value="Unassembled WGS sequence"/>
</dbReference>
<dbReference type="OrthoDB" id="273452at2759"/>
<dbReference type="InterPro" id="IPR044294">
    <property type="entry name" value="Lipase-like"/>
</dbReference>
<dbReference type="AlphaFoldDB" id="A0A813D6R3"/>
<dbReference type="Gene3D" id="3.40.50.1820">
    <property type="entry name" value="alpha/beta hydrolase"/>
    <property type="match status" value="1"/>
</dbReference>
<evidence type="ECO:0000313" key="3">
    <source>
        <dbReference type="EMBL" id="CAE8583614.1"/>
    </source>
</evidence>
<dbReference type="SUPFAM" id="SSF53474">
    <property type="entry name" value="alpha/beta-Hydrolases"/>
    <property type="match status" value="1"/>
</dbReference>
<evidence type="ECO:0000256" key="1">
    <source>
        <dbReference type="SAM" id="MobiDB-lite"/>
    </source>
</evidence>
<organism evidence="3 4">
    <name type="scientific">Polarella glacialis</name>
    <name type="common">Dinoflagellate</name>
    <dbReference type="NCBI Taxonomy" id="89957"/>
    <lineage>
        <taxon>Eukaryota</taxon>
        <taxon>Sar</taxon>
        <taxon>Alveolata</taxon>
        <taxon>Dinophyceae</taxon>
        <taxon>Suessiales</taxon>
        <taxon>Suessiaceae</taxon>
        <taxon>Polarella</taxon>
    </lineage>
</organism>
<evidence type="ECO:0000313" key="4">
    <source>
        <dbReference type="Proteomes" id="UP000654075"/>
    </source>
</evidence>
<comment type="caution">
    <text evidence="3">The sequence shown here is derived from an EMBL/GenBank/DDBJ whole genome shotgun (WGS) entry which is preliminary data.</text>
</comment>
<evidence type="ECO:0000259" key="2">
    <source>
        <dbReference type="Pfam" id="PF05057"/>
    </source>
</evidence>
<feature type="domain" description="DUF676" evidence="2">
    <location>
        <begin position="71"/>
        <end position="195"/>
    </location>
</feature>
<gene>
    <name evidence="3" type="ORF">PGLA1383_LOCUS2571</name>
</gene>
<dbReference type="OMA" id="SEMSWEL"/>
<proteinExistence type="predicted"/>
<sequence length="349" mass="38227">SSDIRHKVQQVHHDKRAQSWSVGDQPPAVTEEDDRVGHASRSSFRTATASTAKLGAVLPGQGSIRSDSVVLHFVCHSLGGLIARAALPELVPQLEALAPPSKVTLGHFLTLSTPHLGVHPGGAVTRWKELFRFSSLHRQVNLLDGRLSGRPGEKEPCCLEKLAAREGEFRSFLLRFHQRTAVAATHWDIIVPFCTAAVCPSNPFPVAGPTESSFWRVDAALGFDAQSSLVARAVGGEPAAAFAADLARLDRGCLESPVGLSSQSFEAHSKSPLPWHCPNDGEVQFPEHMLLDLASVPWRRVAFTIHRPLRSQVHTFAIGKRQPSRVALRWSIEFIDMLLDTIEEDLQHM</sequence>
<accession>A0A813D6R3</accession>
<dbReference type="Pfam" id="PF05057">
    <property type="entry name" value="DUF676"/>
    <property type="match status" value="1"/>
</dbReference>
<protein>
    <recommendedName>
        <fullName evidence="2">DUF676 domain-containing protein</fullName>
    </recommendedName>
</protein>
<dbReference type="EMBL" id="CAJNNV010000809">
    <property type="protein sequence ID" value="CAE8583614.1"/>
    <property type="molecule type" value="Genomic_DNA"/>
</dbReference>
<reference evidence="3" key="1">
    <citation type="submission" date="2021-02" db="EMBL/GenBank/DDBJ databases">
        <authorList>
            <person name="Dougan E. K."/>
            <person name="Rhodes N."/>
            <person name="Thang M."/>
            <person name="Chan C."/>
        </authorList>
    </citation>
    <scope>NUCLEOTIDE SEQUENCE</scope>
</reference>
<feature type="non-terminal residue" evidence="3">
    <location>
        <position position="349"/>
    </location>
</feature>
<name>A0A813D6R3_POLGL</name>
<dbReference type="PANTHER" id="PTHR12482">
    <property type="entry name" value="LIPASE ROG1-RELATED-RELATED"/>
    <property type="match status" value="1"/>
</dbReference>
<feature type="region of interest" description="Disordered" evidence="1">
    <location>
        <begin position="1"/>
        <end position="44"/>
    </location>
</feature>
<dbReference type="InterPro" id="IPR029058">
    <property type="entry name" value="AB_hydrolase_fold"/>
</dbReference>
<keyword evidence="4" id="KW-1185">Reference proteome</keyword>